<name>O15639_DICDI</name>
<organism evidence="2">
    <name type="scientific">Dictyostelium discoideum</name>
    <name type="common">Social amoeba</name>
    <dbReference type="NCBI Taxonomy" id="44689"/>
    <lineage>
        <taxon>Eukaryota</taxon>
        <taxon>Amoebozoa</taxon>
        <taxon>Evosea</taxon>
        <taxon>Eumycetozoa</taxon>
        <taxon>Dictyostelia</taxon>
        <taxon>Dictyosteliales</taxon>
        <taxon>Dictyosteliaceae</taxon>
        <taxon>Dictyostelium</taxon>
    </lineage>
</organism>
<feature type="domain" description="Reverse transcriptase" evidence="1">
    <location>
        <begin position="551"/>
        <end position="760"/>
    </location>
</feature>
<dbReference type="InterPro" id="IPR000477">
    <property type="entry name" value="RT_dom"/>
</dbReference>
<dbReference type="AlphaFoldDB" id="O15639"/>
<dbReference type="InterPro" id="IPR036691">
    <property type="entry name" value="Endo/exonu/phosph_ase_sf"/>
</dbReference>
<dbReference type="PANTHER" id="PTHR31635:SF196">
    <property type="entry name" value="REVERSE TRANSCRIPTASE DOMAIN-CONTAINING PROTEIN-RELATED"/>
    <property type="match status" value="1"/>
</dbReference>
<evidence type="ECO:0000259" key="1">
    <source>
        <dbReference type="Pfam" id="PF00078"/>
    </source>
</evidence>
<dbReference type="InterPro" id="IPR043502">
    <property type="entry name" value="DNA/RNA_pol_sf"/>
</dbReference>
<protein>
    <submittedName>
        <fullName evidence="2">Multifunctional protein</fullName>
    </submittedName>
</protein>
<feature type="non-terminal residue" evidence="2">
    <location>
        <position position="1"/>
    </location>
</feature>
<dbReference type="PANTHER" id="PTHR31635">
    <property type="entry name" value="REVERSE TRANSCRIPTASE DOMAIN-CONTAINING PROTEIN-RELATED"/>
    <property type="match status" value="1"/>
</dbReference>
<dbReference type="SUPFAM" id="SSF56219">
    <property type="entry name" value="DNase I-like"/>
    <property type="match status" value="1"/>
</dbReference>
<dbReference type="PIR" id="T14022">
    <property type="entry name" value="T14022"/>
</dbReference>
<evidence type="ECO:0000313" key="2">
    <source>
        <dbReference type="EMBL" id="AAC48324.1"/>
    </source>
</evidence>
<dbReference type="VEuPathDB" id="AmoebaDB:DDB_G0272408"/>
<accession>O15639</accession>
<dbReference type="SUPFAM" id="SSF56672">
    <property type="entry name" value="DNA/RNA polymerases"/>
    <property type="match status" value="1"/>
</dbReference>
<dbReference type="CDD" id="cd01650">
    <property type="entry name" value="RT_nLTR_like"/>
    <property type="match status" value="1"/>
</dbReference>
<dbReference type="VEuPathDB" id="AmoebaDB:DDB_G0285305"/>
<proteinExistence type="predicted"/>
<sequence>ELHREYLPFTIQTAAIRLPRGDRYHLIIVVIKINQWNVRGWGTDTSFKNKTDFIKSQSPPNSLALTIVNELNADATQAHQLFPGSIISATNRGNGIGILNHNNQNIKLSPIFIIEGRLIISDILIKDTTTRILAIYAPAQPDKRKTLASTLNKHFNNQYHNLTSNPNKNIDIIAGDFNCLDFNDNHTSNDDQGNLTTQSPDEMATVIEAIRISNNLMDMDQLNKRPTFSRTIHNTNNNLTRILERRLDRIYLNNSLINYSQLYLRNLIPPKINDIPLSDHNFLSTTFTLHNIQTNMRRWRLKKSSILSSIMLKNIDFLLNGYSRELSSNHNSISFSQLNSLLNKIKQLYTEFQKQNDYNNKANIKNLISLLETEFKDQAFATLSAINESKKREEQLKQELNNYCEETSLKYISARIKKRHNDFTINAVKDTQGRTINKQELIEEEYVKYYSNLYDYKEDDPPSHYEILENWTVTRDSTWDNLENEFTSQEILEVIKQLNPHKSPGPDGIPNLFYITHKEKLAPILASAFNDTLRNPHLISKNYKEGLIITIPKKGDPELIKNRRPITLANCIYKIHSKLINNRIIPILTKVINHNQKGFVPGRFILHNIISINELINYCNDKRINGIITLYISKKLLTRSHTVQSQITTTHQHSNQYINLIMNLLTKSEARIEINGRTTIPFEIKRGVKQGDPLSPTLFVLVIEALARKILQDDRITGLPLNNSNHREKFQSFADDSASMVPDSQQLELVLQHFNSFCKATPQNKHRQIFINSYRQPRQYQPKNSNIYKSRKILGILLHRQRDNKKNARNIKHNKIILSTMENHFLNNQNQNQPSSKAFALSKLTYYSYVENFKEEELNQINKLVEWFLSAPNNKNASGFQVINLMRTKRARYPLKVGGWNIWNIELRQLAQKLWIINQFILALETKQTNSSHHKSWEYQIQKNKFTSRYLKENLDEWNKIRIKKAIFNNNLTSIKNENGQPLSLAEWYTTIQDQNPTIPKTEFQSSLNLRGYSYNQLFNNILKIKDPKTRDTMFRFHARCLPINYLHNKQCPLCKEDMSKDPYGHLFFSCKKTKQFIKINKLKNFIYITTGKGKNWHHTRIRQNNNFINRITPKLSPIAKKDQEVNADYANHRFHKEYFEWNYKAIDYDLTRSFAYRNLMALILHNIWIWICNQIYTQDPLTDESLSYSSLLKKWHKLATLEYIKKAKDLKNLSAKDHNNFKDPKILLTSTIKLRKTTANYYCIPESSLPNIISFDQFI</sequence>
<dbReference type="Pfam" id="PF00078">
    <property type="entry name" value="RVT_1"/>
    <property type="match status" value="1"/>
</dbReference>
<reference evidence="2" key="1">
    <citation type="journal article" date="1998" name="Mol. Gen. Genet.">
        <title>Tdd-3, a tRNA gene-associated poly(A) retrotransposon from Dictyostelium discoideum.</title>
        <authorList>
            <person name="Winckler T."/>
            <person name="Tschepke C."/>
            <person name="de Hostos E.L."/>
            <person name="Jendretzke A."/>
            <person name="Dingermann T."/>
        </authorList>
    </citation>
    <scope>NUCLEOTIDE SEQUENCE</scope>
    <source>
        <strain evidence="2">AX2</strain>
    </source>
</reference>
<dbReference type="EMBL" id="AF002669">
    <property type="protein sequence ID" value="AAC48324.1"/>
    <property type="molecule type" value="Genomic_DNA"/>
</dbReference>